<feature type="compositionally biased region" description="Basic residues" evidence="2">
    <location>
        <begin position="149"/>
        <end position="165"/>
    </location>
</feature>
<feature type="compositionally biased region" description="Polar residues" evidence="2">
    <location>
        <begin position="1083"/>
        <end position="1097"/>
    </location>
</feature>
<evidence type="ECO:0000313" key="4">
    <source>
        <dbReference type="Proteomes" id="UP000077684"/>
    </source>
</evidence>
<reference evidence="3" key="2">
    <citation type="journal article" date="2019" name="IMA Fungus">
        <title>Genome sequencing and comparison of five Tilletia species to identify candidate genes for the detection of regulated species infecting wheat.</title>
        <authorList>
            <person name="Nguyen H.D.T."/>
            <person name="Sultana T."/>
            <person name="Kesanakurti P."/>
            <person name="Hambleton S."/>
        </authorList>
    </citation>
    <scope>NUCLEOTIDE SEQUENCE</scope>
    <source>
        <strain evidence="3">DAOMC 236426</strain>
    </source>
</reference>
<feature type="compositionally biased region" description="Basic and acidic residues" evidence="2">
    <location>
        <begin position="1660"/>
        <end position="1669"/>
    </location>
</feature>
<feature type="compositionally biased region" description="Polar residues" evidence="2">
    <location>
        <begin position="1494"/>
        <end position="1503"/>
    </location>
</feature>
<feature type="region of interest" description="Disordered" evidence="2">
    <location>
        <begin position="436"/>
        <end position="513"/>
    </location>
</feature>
<feature type="compositionally biased region" description="Low complexity" evidence="2">
    <location>
        <begin position="1169"/>
        <end position="1184"/>
    </location>
</feature>
<feature type="region of interest" description="Disordered" evidence="2">
    <location>
        <begin position="791"/>
        <end position="888"/>
    </location>
</feature>
<keyword evidence="1" id="KW-0175">Coiled coil</keyword>
<feature type="region of interest" description="Disordered" evidence="2">
    <location>
        <begin position="1469"/>
        <end position="1507"/>
    </location>
</feature>
<feature type="compositionally biased region" description="Basic and acidic residues" evidence="2">
    <location>
        <begin position="964"/>
        <end position="973"/>
    </location>
</feature>
<organism evidence="3 4">
    <name type="scientific">Tilletia controversa</name>
    <name type="common">dwarf bunt fungus</name>
    <dbReference type="NCBI Taxonomy" id="13291"/>
    <lineage>
        <taxon>Eukaryota</taxon>
        <taxon>Fungi</taxon>
        <taxon>Dikarya</taxon>
        <taxon>Basidiomycota</taxon>
        <taxon>Ustilaginomycotina</taxon>
        <taxon>Exobasidiomycetes</taxon>
        <taxon>Tilletiales</taxon>
        <taxon>Tilletiaceae</taxon>
        <taxon>Tilletia</taxon>
    </lineage>
</organism>
<feature type="compositionally biased region" description="Polar residues" evidence="2">
    <location>
        <begin position="1579"/>
        <end position="1607"/>
    </location>
</feature>
<feature type="region of interest" description="Disordered" evidence="2">
    <location>
        <begin position="1520"/>
        <end position="1699"/>
    </location>
</feature>
<name>A0A8X7N1M5_9BASI</name>
<feature type="region of interest" description="Disordered" evidence="2">
    <location>
        <begin position="712"/>
        <end position="731"/>
    </location>
</feature>
<feature type="compositionally biased region" description="Low complexity" evidence="2">
    <location>
        <begin position="1098"/>
        <end position="1113"/>
    </location>
</feature>
<feature type="compositionally biased region" description="Low complexity" evidence="2">
    <location>
        <begin position="120"/>
        <end position="131"/>
    </location>
</feature>
<accession>A0A8X7N1M5</accession>
<dbReference type="Proteomes" id="UP000077684">
    <property type="component" value="Unassembled WGS sequence"/>
</dbReference>
<feature type="region of interest" description="Disordered" evidence="2">
    <location>
        <begin position="1422"/>
        <end position="1451"/>
    </location>
</feature>
<feature type="compositionally biased region" description="Low complexity" evidence="2">
    <location>
        <begin position="490"/>
        <end position="501"/>
    </location>
</feature>
<feature type="coiled-coil region" evidence="1">
    <location>
        <begin position="1320"/>
        <end position="1403"/>
    </location>
</feature>
<feature type="compositionally biased region" description="Low complexity" evidence="2">
    <location>
        <begin position="1230"/>
        <end position="1240"/>
    </location>
</feature>
<feature type="compositionally biased region" description="Polar residues" evidence="2">
    <location>
        <begin position="91"/>
        <end position="119"/>
    </location>
</feature>
<gene>
    <name evidence="3" type="ORF">A4X06_0g321</name>
</gene>
<feature type="compositionally biased region" description="Basic and acidic residues" evidence="2">
    <location>
        <begin position="1158"/>
        <end position="1167"/>
    </location>
</feature>
<feature type="compositionally biased region" description="Polar residues" evidence="2">
    <location>
        <begin position="812"/>
        <end position="826"/>
    </location>
</feature>
<feature type="region of interest" description="Disordered" evidence="2">
    <location>
        <begin position="1"/>
        <end position="74"/>
    </location>
</feature>
<sequence length="1716" mass="182765">MNFAPLAPTTRAALSPPPAVASRGATPAYDTDSRGSSLPAWPLAAVSSGGAGWRSGSRTSHTHHNNKSTNHSVVTATNTPLQAVDDVFSPSDFSHYSQPRYSSREASQGFSQQHSADAEQSQQHFHQQQSFALVHDPAETSYEHGSPQRYHHHHHQHQQSHHQRQHSAVSEVPQAAPSSSHQLSESRKRLSRFSLRNAFGSLLRSGSIRKKVPAQGNLAEVVGAVTTSALASHDHHANDAPMDGYPHLGHFGPDSATNMYDQAMSAHLQHEQLQLQLQHQQQHQQYGRPLPSKAEPFPAIWHSSEDEETDGSSAIPGEMFQHHRGLPLASGTRHRSATSATGRAPSIISNSSRQGGGRRRGGSLTVPASSSMASGSNPASRSSCRRDDDDEDDVLAVHSQGIAAPPRVGLQTSRSSILDHTHAPNASLHVHLLDPRTGSYSLQPQGADGSAVYQQRPPSSRQRRSSRGLEGEAGLAQSVVHEDRREDTTSLISSPRSSSGSHHYVPEPEPVKTLKPLSTLRKFFAGRSARTSNPTPVPNGLVQQGAHSNWTRALDEGKRAQLPLPPRAATSMEGPIHTNHQPSQAVYASKRASLGPIGIGHSYVDGFRTPGPDSPPAARLRASDSWTDDRRNMLLPNVTLGSLPTSPVRGRAGSMKKRENSVTDRLRFHRKQSLVVPSDSDNNMSRSGSHNTFASAHSVTDRALTLQALKGASVPTPQHSPEKKAGAIGPASSFLPGISPSVPVTAGPSNIPSIWTMVDEASNNAQAQEGLPLTTPTMSAVSYNTASPQLSDIASSNLGRSPVEDHSPGRHSASTFNPMTPRTDPQSIVRPNDPVTCSGGRRTYDRQQAQRSVDTESGASFSSGKQQSESPYKRRNTFGDGNDAGPVVRKEGLQSSVTSDLFHSPAPPSLQESFVLEIERDLRAVEKALVNNRREGSFDPTSLRKRLSTLMPKVSAAQPTQGPDSHDSEESGSHGRNRVTLSSTSQLAILDAVRRLKTSIDESQILDGLEEGGTAEQTRASIEIGDLSNASKLSGHQKGLKEIEMAYDRMRDLVTSAIGVSAASTPVVSSSAISKRTRANLEISTGSGTPSARARTQSTTAIPTPAAPLTSPIQGPRYPSDSARTKRLSALMGLPHPPREVSSATSQAETIRNSMDVENDRPKREYRFGSGSASGSVLAARLGLNGPTPGSSTTHHREGSSVSARRQTPGRGGRETESPRQQGRQGGSSGDSPRSGLLSLASPPTIFGYSQGATEFGSMRGGGAGGMSPGALTRSLPTSHRAGMARSPWTVSSGLTSVFNSGEGAALSEPDNNPVMEMMRRRHELERNSLLDALEQTRTENAHLQTANRQLQSDLHAEVTRVLQLERELQRQMDHGETLGLRLVELDQRVGELQGEIEHLRQTETQPSASVLERYELSISRLPSGQSPIGLSDQSDEDEGSDLGGSGDRSVTAASHGIHAMSSPTVVPSIFKAPSGATPSRDAAPVESKVTRPRPTSSPSLHNYPSVLGLKVDERELEWTLADERQPRGASPSPDKLLRTEHGNGGASSPEDLMSAPFPSIPTSQFLERNTRVRDSPLGVSSTISTSPNSFNNASGPASTDRTSAVSESVGDGSGSLRGLGLHPGRSTTLSGASGGSGKRGSGLPMSSSSSSASPRHRRATYEEGDHRKVSAATTGASSSFTAQTESPAASFVSGFAGPVSRTFRDMLQEDDSVNQ</sequence>
<feature type="region of interest" description="Disordered" evidence="2">
    <location>
        <begin position="637"/>
        <end position="663"/>
    </location>
</feature>
<feature type="region of interest" description="Disordered" evidence="2">
    <location>
        <begin position="1083"/>
        <end position="1275"/>
    </location>
</feature>
<feature type="region of interest" description="Disordered" evidence="2">
    <location>
        <begin position="328"/>
        <end position="391"/>
    </location>
</feature>
<feature type="compositionally biased region" description="Polar residues" evidence="2">
    <location>
        <begin position="846"/>
        <end position="870"/>
    </location>
</feature>
<protein>
    <submittedName>
        <fullName evidence="3">Uncharacterized protein</fullName>
    </submittedName>
</protein>
<dbReference type="EMBL" id="LWDE02000015">
    <property type="protein sequence ID" value="KAE8255650.1"/>
    <property type="molecule type" value="Genomic_DNA"/>
</dbReference>
<feature type="compositionally biased region" description="Low complexity" evidence="2">
    <location>
        <begin position="368"/>
        <end position="382"/>
    </location>
</feature>
<feature type="compositionally biased region" description="Low complexity" evidence="2">
    <location>
        <begin position="1619"/>
        <end position="1632"/>
    </location>
</feature>
<proteinExistence type="predicted"/>
<feature type="region of interest" description="Disordered" evidence="2">
    <location>
        <begin position="90"/>
        <end position="189"/>
    </location>
</feature>
<evidence type="ECO:0000256" key="1">
    <source>
        <dbReference type="SAM" id="Coils"/>
    </source>
</evidence>
<evidence type="ECO:0000256" key="2">
    <source>
        <dbReference type="SAM" id="MobiDB-lite"/>
    </source>
</evidence>
<feature type="compositionally biased region" description="Low complexity" evidence="2">
    <location>
        <begin position="44"/>
        <end position="59"/>
    </location>
</feature>
<feature type="compositionally biased region" description="Low complexity" evidence="2">
    <location>
        <begin position="1671"/>
        <end position="1685"/>
    </location>
</feature>
<feature type="region of interest" description="Disordered" evidence="2">
    <location>
        <begin position="953"/>
        <end position="981"/>
    </location>
</feature>
<keyword evidence="4" id="KW-1185">Reference proteome</keyword>
<feature type="compositionally biased region" description="Gly residues" evidence="2">
    <location>
        <begin position="1259"/>
        <end position="1268"/>
    </location>
</feature>
<feature type="compositionally biased region" description="Polar residues" evidence="2">
    <location>
        <begin position="1142"/>
        <end position="1153"/>
    </location>
</feature>
<reference evidence="3" key="1">
    <citation type="submission" date="2016-04" db="EMBL/GenBank/DDBJ databases">
        <authorList>
            <person name="Nguyen H.D."/>
            <person name="Samba Siva P."/>
            <person name="Cullis J."/>
            <person name="Levesque C.A."/>
            <person name="Hambleton S."/>
        </authorList>
    </citation>
    <scope>NUCLEOTIDE SEQUENCE</scope>
    <source>
        <strain evidence="3">DAOMC 236426</strain>
    </source>
</reference>
<evidence type="ECO:0000313" key="3">
    <source>
        <dbReference type="EMBL" id="KAE8255650.1"/>
    </source>
</evidence>
<comment type="caution">
    <text evidence="3">The sequence shown here is derived from an EMBL/GenBank/DDBJ whole genome shotgun (WGS) entry which is preliminary data.</text>
</comment>